<name>A0A843XGK4_COLES</name>
<reference evidence="1" key="1">
    <citation type="submission" date="2017-07" db="EMBL/GenBank/DDBJ databases">
        <title>Taro Niue Genome Assembly and Annotation.</title>
        <authorList>
            <person name="Atibalentja N."/>
            <person name="Keating K."/>
            <person name="Fields C.J."/>
        </authorList>
    </citation>
    <scope>NUCLEOTIDE SEQUENCE</scope>
    <source>
        <strain evidence="1">Niue_2</strain>
        <tissue evidence="1">Leaf</tissue>
    </source>
</reference>
<gene>
    <name evidence="1" type="ORF">Taro_051624</name>
</gene>
<evidence type="ECO:0000313" key="1">
    <source>
        <dbReference type="EMBL" id="MQM18629.1"/>
    </source>
</evidence>
<proteinExistence type="predicted"/>
<keyword evidence="2" id="KW-1185">Reference proteome</keyword>
<organism evidence="1 2">
    <name type="scientific">Colocasia esculenta</name>
    <name type="common">Wild taro</name>
    <name type="synonym">Arum esculentum</name>
    <dbReference type="NCBI Taxonomy" id="4460"/>
    <lineage>
        <taxon>Eukaryota</taxon>
        <taxon>Viridiplantae</taxon>
        <taxon>Streptophyta</taxon>
        <taxon>Embryophyta</taxon>
        <taxon>Tracheophyta</taxon>
        <taxon>Spermatophyta</taxon>
        <taxon>Magnoliopsida</taxon>
        <taxon>Liliopsida</taxon>
        <taxon>Araceae</taxon>
        <taxon>Aroideae</taxon>
        <taxon>Colocasieae</taxon>
        <taxon>Colocasia</taxon>
    </lineage>
</organism>
<comment type="caution">
    <text evidence="1">The sequence shown here is derived from an EMBL/GenBank/DDBJ whole genome shotgun (WGS) entry which is preliminary data.</text>
</comment>
<protein>
    <submittedName>
        <fullName evidence="1">Uncharacterized protein</fullName>
    </submittedName>
</protein>
<dbReference type="EMBL" id="NMUH01008329">
    <property type="protein sequence ID" value="MQM18629.1"/>
    <property type="molecule type" value="Genomic_DNA"/>
</dbReference>
<dbReference type="Proteomes" id="UP000652761">
    <property type="component" value="Unassembled WGS sequence"/>
</dbReference>
<sequence>MTEDTIKSLESQFHCTDYGSYAVGTKNEQLVSYNSLKSGPIHKASARKWATTVRRMLTEYEAFPGADKWKLHFDNQCAQQASVVGGRVESKIWIVFQEFSYSRMTRIASGEQSSGKMASSNQSPISPPPMRCVRGHSYCIVRTSKTERNPKRKFYTCKISLLLQKVLQESVVLLHFVREVLLGSDALLSYHRYLHVADHMPSRM</sequence>
<accession>A0A843XGK4</accession>
<evidence type="ECO:0000313" key="2">
    <source>
        <dbReference type="Proteomes" id="UP000652761"/>
    </source>
</evidence>
<dbReference type="AlphaFoldDB" id="A0A843XGK4"/>